<dbReference type="AlphaFoldDB" id="A0A8C5FHV2"/>
<name>A0A8C5FHV2_GADMO</name>
<keyword evidence="3" id="KW-1185">Reference proteome</keyword>
<feature type="chain" id="PRO_5034511414" evidence="1">
    <location>
        <begin position="18"/>
        <end position="91"/>
    </location>
</feature>
<feature type="signal peptide" evidence="1">
    <location>
        <begin position="1"/>
        <end position="17"/>
    </location>
</feature>
<evidence type="ECO:0000313" key="2">
    <source>
        <dbReference type="Ensembl" id="ENSGMOP00000037976.1"/>
    </source>
</evidence>
<proteinExistence type="predicted"/>
<accession>A0A8C5FHV2</accession>
<keyword evidence="1" id="KW-0732">Signal</keyword>
<sequence length="91" mass="10452">WTPMFFIHLFIIHRVCLNTTCLLGLRANITLPGGVVTGEIMWDFAGFYYEENLKPVTDSCWDWASSTTNSMWDRVKKTIDDYRPSQTSPSG</sequence>
<dbReference type="GeneTree" id="ENSGT00970000194350"/>
<reference evidence="2" key="1">
    <citation type="submission" date="2025-08" db="UniProtKB">
        <authorList>
            <consortium name="Ensembl"/>
        </authorList>
    </citation>
    <scope>IDENTIFICATION</scope>
</reference>
<dbReference type="Proteomes" id="UP000694546">
    <property type="component" value="Chromosome 11"/>
</dbReference>
<reference evidence="2" key="2">
    <citation type="submission" date="2025-09" db="UniProtKB">
        <authorList>
            <consortium name="Ensembl"/>
        </authorList>
    </citation>
    <scope>IDENTIFICATION</scope>
</reference>
<dbReference type="Ensembl" id="ENSGMOT00000049355.1">
    <property type="protein sequence ID" value="ENSGMOP00000037976.1"/>
    <property type="gene ID" value="ENSGMOG00000028600.1"/>
</dbReference>
<protein>
    <submittedName>
        <fullName evidence="2">Apolipoprotein C-IV</fullName>
    </submittedName>
</protein>
<evidence type="ECO:0000256" key="1">
    <source>
        <dbReference type="SAM" id="SignalP"/>
    </source>
</evidence>
<evidence type="ECO:0000313" key="3">
    <source>
        <dbReference type="Proteomes" id="UP000694546"/>
    </source>
</evidence>
<organism evidence="2 3">
    <name type="scientific">Gadus morhua</name>
    <name type="common">Atlantic cod</name>
    <dbReference type="NCBI Taxonomy" id="8049"/>
    <lineage>
        <taxon>Eukaryota</taxon>
        <taxon>Metazoa</taxon>
        <taxon>Chordata</taxon>
        <taxon>Craniata</taxon>
        <taxon>Vertebrata</taxon>
        <taxon>Euteleostomi</taxon>
        <taxon>Actinopterygii</taxon>
        <taxon>Neopterygii</taxon>
        <taxon>Teleostei</taxon>
        <taxon>Neoteleostei</taxon>
        <taxon>Acanthomorphata</taxon>
        <taxon>Zeiogadaria</taxon>
        <taxon>Gadariae</taxon>
        <taxon>Gadiformes</taxon>
        <taxon>Gadoidei</taxon>
        <taxon>Gadidae</taxon>
        <taxon>Gadus</taxon>
    </lineage>
</organism>